<keyword evidence="7" id="KW-0472">Membrane</keyword>
<keyword evidence="3" id="KW-0479">Metal-binding</keyword>
<sequence length="238" mass="26669">MTDLPPEIQAHNQEMRESFYALATPLNLTLLLAFLALLYFRLRPSTPPSLPKGPAPIVFQTYTPRTLLKNNGKDSAPVYLAVRGKVYDVTSGRNFYGPGGPYENFAGRDATRGLACQSFDEDMLTKDLDGPLDPCDDLPPEQLENLKGWIERFDEKVRRAPAQKYPYMRSSSFRTTRIPFSYTCTESMPQVPLACEMNFPDNADMLFDLVPRSGQIGAIQEDGFPLKDLPQGSCRSTT</sequence>
<evidence type="ECO:0000256" key="1">
    <source>
        <dbReference type="ARBA" id="ARBA00004240"/>
    </source>
</evidence>
<dbReference type="Proteomes" id="UP000054342">
    <property type="component" value="Unassembled WGS sequence"/>
</dbReference>
<comment type="similarity">
    <text evidence="6">Belongs to the cytochrome b5 family. MAPR subfamily.</text>
</comment>
<dbReference type="Pfam" id="PF00173">
    <property type="entry name" value="Cyt-b5"/>
    <property type="match status" value="1"/>
</dbReference>
<dbReference type="HOGENOM" id="CLU_1165828_0_0_1"/>
<proteinExistence type="inferred from homology"/>
<keyword evidence="4" id="KW-0256">Endoplasmic reticulum</keyword>
<dbReference type="EMBL" id="KN847321">
    <property type="protein sequence ID" value="KIW53039.1"/>
    <property type="molecule type" value="Genomic_DNA"/>
</dbReference>
<dbReference type="SMART" id="SM01117">
    <property type="entry name" value="Cyt-b5"/>
    <property type="match status" value="1"/>
</dbReference>
<keyword evidence="7" id="KW-0812">Transmembrane</keyword>
<reference evidence="9 10" key="1">
    <citation type="submission" date="2015-01" db="EMBL/GenBank/DDBJ databases">
        <title>The Genome Sequence of Exophiala xenobiotica CBS118157.</title>
        <authorList>
            <consortium name="The Broad Institute Genomics Platform"/>
            <person name="Cuomo C."/>
            <person name="de Hoog S."/>
            <person name="Gorbushina A."/>
            <person name="Stielow B."/>
            <person name="Teixiera M."/>
            <person name="Abouelleil A."/>
            <person name="Chapman S.B."/>
            <person name="Priest M."/>
            <person name="Young S.K."/>
            <person name="Wortman J."/>
            <person name="Nusbaum C."/>
            <person name="Birren B."/>
        </authorList>
    </citation>
    <scope>NUCLEOTIDE SEQUENCE [LARGE SCALE GENOMIC DNA]</scope>
    <source>
        <strain evidence="9 10">CBS 118157</strain>
    </source>
</reference>
<dbReference type="GO" id="GO:0005783">
    <property type="term" value="C:endoplasmic reticulum"/>
    <property type="evidence" value="ECO:0007669"/>
    <property type="project" value="UniProtKB-SubCell"/>
</dbReference>
<keyword evidence="7" id="KW-1133">Transmembrane helix</keyword>
<dbReference type="AlphaFoldDB" id="A0A0D2EZ98"/>
<keyword evidence="5" id="KW-0408">Iron</keyword>
<evidence type="ECO:0000256" key="4">
    <source>
        <dbReference type="ARBA" id="ARBA00022824"/>
    </source>
</evidence>
<evidence type="ECO:0000313" key="9">
    <source>
        <dbReference type="EMBL" id="KIW53039.1"/>
    </source>
</evidence>
<gene>
    <name evidence="9" type="ORF">PV05_08641</name>
</gene>
<evidence type="ECO:0000256" key="6">
    <source>
        <dbReference type="ARBA" id="ARBA00038357"/>
    </source>
</evidence>
<dbReference type="InterPro" id="IPR050577">
    <property type="entry name" value="MAPR/NEUFC/NENF-like"/>
</dbReference>
<dbReference type="GeneID" id="25330549"/>
<protein>
    <recommendedName>
        <fullName evidence="8">Cytochrome b5 heme-binding domain-containing protein</fullName>
    </recommendedName>
</protein>
<feature type="domain" description="Cytochrome b5 heme-binding" evidence="8">
    <location>
        <begin position="62"/>
        <end position="161"/>
    </location>
</feature>
<dbReference type="Gene3D" id="3.10.120.10">
    <property type="entry name" value="Cytochrome b5-like heme/steroid binding domain"/>
    <property type="match status" value="1"/>
</dbReference>
<feature type="transmembrane region" description="Helical" evidence="7">
    <location>
        <begin position="20"/>
        <end position="40"/>
    </location>
</feature>
<evidence type="ECO:0000313" key="10">
    <source>
        <dbReference type="Proteomes" id="UP000054342"/>
    </source>
</evidence>
<dbReference type="InterPro" id="IPR001199">
    <property type="entry name" value="Cyt_B5-like_heme/steroid-bd"/>
</dbReference>
<dbReference type="GO" id="GO:0016020">
    <property type="term" value="C:membrane"/>
    <property type="evidence" value="ECO:0007669"/>
    <property type="project" value="TreeGrafter"/>
</dbReference>
<dbReference type="OrthoDB" id="547796at2759"/>
<organism evidence="9 10">
    <name type="scientific">Exophiala xenobiotica</name>
    <dbReference type="NCBI Taxonomy" id="348802"/>
    <lineage>
        <taxon>Eukaryota</taxon>
        <taxon>Fungi</taxon>
        <taxon>Dikarya</taxon>
        <taxon>Ascomycota</taxon>
        <taxon>Pezizomycotina</taxon>
        <taxon>Eurotiomycetes</taxon>
        <taxon>Chaetothyriomycetidae</taxon>
        <taxon>Chaetothyriales</taxon>
        <taxon>Herpotrichiellaceae</taxon>
        <taxon>Exophiala</taxon>
    </lineage>
</organism>
<dbReference type="STRING" id="348802.A0A0D2EZ98"/>
<evidence type="ECO:0000256" key="3">
    <source>
        <dbReference type="ARBA" id="ARBA00022723"/>
    </source>
</evidence>
<dbReference type="GO" id="GO:0020037">
    <property type="term" value="F:heme binding"/>
    <property type="evidence" value="ECO:0007669"/>
    <property type="project" value="UniProtKB-ARBA"/>
</dbReference>
<dbReference type="InterPro" id="IPR036400">
    <property type="entry name" value="Cyt_B5-like_heme/steroid_sf"/>
</dbReference>
<dbReference type="RefSeq" id="XP_013313624.1">
    <property type="nucleotide sequence ID" value="XM_013458170.1"/>
</dbReference>
<dbReference type="PANTHER" id="PTHR10281">
    <property type="entry name" value="MEMBRANE-ASSOCIATED PROGESTERONE RECEPTOR COMPONENT-RELATED"/>
    <property type="match status" value="1"/>
</dbReference>
<dbReference type="SUPFAM" id="SSF55856">
    <property type="entry name" value="Cytochrome b5-like heme/steroid binding domain"/>
    <property type="match status" value="1"/>
</dbReference>
<accession>A0A0D2EZ98</accession>
<dbReference type="FunFam" id="3.10.120.10:FF:000003">
    <property type="entry name" value="membrane-associated progesterone receptor component 1"/>
    <property type="match status" value="1"/>
</dbReference>
<evidence type="ECO:0000256" key="2">
    <source>
        <dbReference type="ARBA" id="ARBA00022617"/>
    </source>
</evidence>
<comment type="subcellular location">
    <subcellularLocation>
        <location evidence="1">Endoplasmic reticulum</location>
    </subcellularLocation>
</comment>
<dbReference type="PANTHER" id="PTHR10281:SF72">
    <property type="entry name" value="NEUDESIN"/>
    <property type="match status" value="1"/>
</dbReference>
<keyword evidence="10" id="KW-1185">Reference proteome</keyword>
<dbReference type="GO" id="GO:0046872">
    <property type="term" value="F:metal ion binding"/>
    <property type="evidence" value="ECO:0007669"/>
    <property type="project" value="UniProtKB-KW"/>
</dbReference>
<evidence type="ECO:0000256" key="7">
    <source>
        <dbReference type="SAM" id="Phobius"/>
    </source>
</evidence>
<evidence type="ECO:0000259" key="8">
    <source>
        <dbReference type="SMART" id="SM01117"/>
    </source>
</evidence>
<name>A0A0D2EZ98_9EURO</name>
<keyword evidence="2" id="KW-0349">Heme</keyword>
<evidence type="ECO:0000256" key="5">
    <source>
        <dbReference type="ARBA" id="ARBA00023004"/>
    </source>
</evidence>